<comment type="caution">
    <text evidence="2">The sequence shown here is derived from an EMBL/GenBank/DDBJ whole genome shotgun (WGS) entry which is preliminary data.</text>
</comment>
<dbReference type="AlphaFoldDB" id="T1AYU9"/>
<protein>
    <submittedName>
        <fullName evidence="2">Peptidoglycan-binding Lysin subgroup domain protein</fullName>
    </submittedName>
</protein>
<organism evidence="2">
    <name type="scientific">mine drainage metagenome</name>
    <dbReference type="NCBI Taxonomy" id="410659"/>
    <lineage>
        <taxon>unclassified sequences</taxon>
        <taxon>metagenomes</taxon>
        <taxon>ecological metagenomes</taxon>
    </lineage>
</organism>
<dbReference type="SMART" id="SM00257">
    <property type="entry name" value="LysM"/>
    <property type="match status" value="1"/>
</dbReference>
<accession>T1AYU9</accession>
<dbReference type="InterPro" id="IPR018392">
    <property type="entry name" value="LysM"/>
</dbReference>
<evidence type="ECO:0000259" key="1">
    <source>
        <dbReference type="PROSITE" id="PS51782"/>
    </source>
</evidence>
<feature type="domain" description="LysM" evidence="1">
    <location>
        <begin position="49"/>
        <end position="101"/>
    </location>
</feature>
<gene>
    <name evidence="2" type="ORF">B1A_08422</name>
</gene>
<dbReference type="EMBL" id="AUZX01006020">
    <property type="protein sequence ID" value="EQD65771.1"/>
    <property type="molecule type" value="Genomic_DNA"/>
</dbReference>
<evidence type="ECO:0000313" key="2">
    <source>
        <dbReference type="EMBL" id="EQD65771.1"/>
    </source>
</evidence>
<dbReference type="Pfam" id="PF01476">
    <property type="entry name" value="LysM"/>
    <property type="match status" value="1"/>
</dbReference>
<feature type="non-terminal residue" evidence="2">
    <location>
        <position position="1"/>
    </location>
</feature>
<proteinExistence type="predicted"/>
<name>T1AYU9_9ZZZZ</name>
<dbReference type="PROSITE" id="PS51782">
    <property type="entry name" value="LYSM"/>
    <property type="match status" value="1"/>
</dbReference>
<reference evidence="2" key="1">
    <citation type="submission" date="2013-08" db="EMBL/GenBank/DDBJ databases">
        <authorList>
            <person name="Mendez C."/>
            <person name="Richter M."/>
            <person name="Ferrer M."/>
            <person name="Sanchez J."/>
        </authorList>
    </citation>
    <scope>NUCLEOTIDE SEQUENCE</scope>
</reference>
<feature type="non-terminal residue" evidence="2">
    <location>
        <position position="139"/>
    </location>
</feature>
<sequence length="139" mass="14099">PAATTANPDALAPQHYVYAEGHGIATLGANGTIQLSDGLSAPAATASSNEYTVQAGDTLQSIAQNVYGNANLWYVIADANAISVDSSGNAINLIAGTTLKLPAVSNEQNSSQTFTPYNPLKLIGSTTPALAYIPPPPSG</sequence>
<reference evidence="2" key="2">
    <citation type="journal article" date="2014" name="ISME J.">
        <title>Microbial stratification in low pH oxic and suboxic macroscopic growths along an acid mine drainage.</title>
        <authorList>
            <person name="Mendez-Garcia C."/>
            <person name="Mesa V."/>
            <person name="Sprenger R.R."/>
            <person name="Richter M."/>
            <person name="Diez M.S."/>
            <person name="Solano J."/>
            <person name="Bargiela R."/>
            <person name="Golyshina O.V."/>
            <person name="Manteca A."/>
            <person name="Ramos J.L."/>
            <person name="Gallego J.R."/>
            <person name="Llorente I."/>
            <person name="Martins Dos Santos V.A."/>
            <person name="Jensen O.N."/>
            <person name="Pelaez A.I."/>
            <person name="Sanchez J."/>
            <person name="Ferrer M."/>
        </authorList>
    </citation>
    <scope>NUCLEOTIDE SEQUENCE</scope>
</reference>
<dbReference type="CDD" id="cd00118">
    <property type="entry name" value="LysM"/>
    <property type="match status" value="1"/>
</dbReference>
<dbReference type="Gene3D" id="3.10.350.10">
    <property type="entry name" value="LysM domain"/>
    <property type="match status" value="1"/>
</dbReference>
<dbReference type="InterPro" id="IPR036779">
    <property type="entry name" value="LysM_dom_sf"/>
</dbReference>